<dbReference type="Proteomes" id="UP000035762">
    <property type="component" value="Unassembled WGS sequence"/>
</dbReference>
<dbReference type="EMBL" id="CCAZ020000001">
    <property type="protein sequence ID" value="CEG06994.1"/>
    <property type="molecule type" value="Genomic_DNA"/>
</dbReference>
<comment type="caution">
    <text evidence="6">The sequence shown here is derived from an EMBL/GenBank/DDBJ whole genome shotgun (WGS) entry which is preliminary data.</text>
</comment>
<dbReference type="AlphaFoldDB" id="A0A090MMV1"/>
<dbReference type="InterPro" id="IPR009056">
    <property type="entry name" value="Cyt_c-like_dom"/>
</dbReference>
<evidence type="ECO:0000256" key="3">
    <source>
        <dbReference type="ARBA" id="ARBA00023004"/>
    </source>
</evidence>
<sequence>MLFRLMLGRVLVVLVLIGGIVSCSESEASGLAGDPNSIGDPSQGQALIQKLGCGSCHDIPGIIGAHGMVGPPLTRMASRQYVAGVLRNTPENMVHWLRFPQKVVPGNAMPNLGISNRDAQNIAAYLATLK</sequence>
<dbReference type="Pfam" id="PF13442">
    <property type="entry name" value="Cytochrome_CBB3"/>
    <property type="match status" value="1"/>
</dbReference>
<keyword evidence="3 4" id="KW-0408">Iron</keyword>
<gene>
    <name evidence="6" type="primary">ctaC_2</name>
    <name evidence="6" type="ORF">BN961_00375</name>
</gene>
<accession>A0A090MMV1</accession>
<dbReference type="GO" id="GO:0046872">
    <property type="term" value="F:metal ion binding"/>
    <property type="evidence" value="ECO:0007669"/>
    <property type="project" value="UniProtKB-KW"/>
</dbReference>
<proteinExistence type="predicted"/>
<dbReference type="InterPro" id="IPR036909">
    <property type="entry name" value="Cyt_c-like_dom_sf"/>
</dbReference>
<name>A0A090MMV1_AFIFE</name>
<evidence type="ECO:0000313" key="7">
    <source>
        <dbReference type="Proteomes" id="UP000035762"/>
    </source>
</evidence>
<evidence type="ECO:0000313" key="6">
    <source>
        <dbReference type="EMBL" id="CEG06994.1"/>
    </source>
</evidence>
<keyword evidence="1 4" id="KW-0349">Heme</keyword>
<dbReference type="PROSITE" id="PS51007">
    <property type="entry name" value="CYTC"/>
    <property type="match status" value="1"/>
</dbReference>
<dbReference type="Gene3D" id="1.10.760.10">
    <property type="entry name" value="Cytochrome c-like domain"/>
    <property type="match status" value="1"/>
</dbReference>
<protein>
    <submittedName>
        <fullName evidence="6">Cytochrome c oxidase subunit 2</fullName>
    </submittedName>
</protein>
<evidence type="ECO:0000256" key="2">
    <source>
        <dbReference type="ARBA" id="ARBA00022723"/>
    </source>
</evidence>
<evidence type="ECO:0000256" key="1">
    <source>
        <dbReference type="ARBA" id="ARBA00022617"/>
    </source>
</evidence>
<feature type="domain" description="Cytochrome c" evidence="5">
    <location>
        <begin position="39"/>
        <end position="130"/>
    </location>
</feature>
<reference evidence="6 7" key="1">
    <citation type="journal article" date="2014" name="Genome Announc.">
        <title>Genome Sequence of Afipia felis Strain 76713, Isolated in Hospital Water Using an Amoeba Co-Culture Procedure.</title>
        <authorList>
            <person name="Benamar S."/>
            <person name="La Scola B."/>
            <person name="Croce O."/>
        </authorList>
    </citation>
    <scope>NUCLEOTIDE SEQUENCE [LARGE SCALE GENOMIC DNA]</scope>
    <source>
        <strain evidence="6 7">76713</strain>
    </source>
</reference>
<keyword evidence="2 4" id="KW-0479">Metal-binding</keyword>
<organism evidence="6 7">
    <name type="scientific">Afipia felis</name>
    <name type="common">Cat scratch disease bacillus</name>
    <dbReference type="NCBI Taxonomy" id="1035"/>
    <lineage>
        <taxon>Bacteria</taxon>
        <taxon>Pseudomonadati</taxon>
        <taxon>Pseudomonadota</taxon>
        <taxon>Alphaproteobacteria</taxon>
        <taxon>Hyphomicrobiales</taxon>
        <taxon>Nitrobacteraceae</taxon>
        <taxon>Afipia</taxon>
    </lineage>
</organism>
<dbReference type="GO" id="GO:0020037">
    <property type="term" value="F:heme binding"/>
    <property type="evidence" value="ECO:0007669"/>
    <property type="project" value="InterPro"/>
</dbReference>
<evidence type="ECO:0000256" key="4">
    <source>
        <dbReference type="PROSITE-ProRule" id="PRU00433"/>
    </source>
</evidence>
<dbReference type="STRING" id="1035.BN961_00375"/>
<keyword evidence="7" id="KW-1185">Reference proteome</keyword>
<dbReference type="GO" id="GO:0009055">
    <property type="term" value="F:electron transfer activity"/>
    <property type="evidence" value="ECO:0007669"/>
    <property type="project" value="InterPro"/>
</dbReference>
<evidence type="ECO:0000259" key="5">
    <source>
        <dbReference type="PROSITE" id="PS51007"/>
    </source>
</evidence>
<dbReference type="SUPFAM" id="SSF46626">
    <property type="entry name" value="Cytochrome c"/>
    <property type="match status" value="1"/>
</dbReference>
<dbReference type="PROSITE" id="PS51257">
    <property type="entry name" value="PROKAR_LIPOPROTEIN"/>
    <property type="match status" value="1"/>
</dbReference>